<dbReference type="SUPFAM" id="SSF48452">
    <property type="entry name" value="TPR-like"/>
    <property type="match status" value="2"/>
</dbReference>
<dbReference type="AlphaFoldDB" id="A0ABD4DQ43"/>
<organism evidence="3 4">
    <name type="scientific">Elizabethkingia miricola</name>
    <name type="common">Chryseobacterium miricola</name>
    <dbReference type="NCBI Taxonomy" id="172045"/>
    <lineage>
        <taxon>Bacteria</taxon>
        <taxon>Pseudomonadati</taxon>
        <taxon>Bacteroidota</taxon>
        <taxon>Flavobacteriia</taxon>
        <taxon>Flavobacteriales</taxon>
        <taxon>Weeksellaceae</taxon>
        <taxon>Elizabethkingia</taxon>
    </lineage>
</organism>
<protein>
    <recommendedName>
        <fullName evidence="5">Tetratricopeptide repeat protein</fullName>
    </recommendedName>
</protein>
<proteinExistence type="predicted"/>
<evidence type="ECO:0000256" key="2">
    <source>
        <dbReference type="SAM" id="Phobius"/>
    </source>
</evidence>
<feature type="repeat" description="TPR" evidence="1">
    <location>
        <begin position="231"/>
        <end position="264"/>
    </location>
</feature>
<evidence type="ECO:0000313" key="3">
    <source>
        <dbReference type="EMBL" id="KUY20615.1"/>
    </source>
</evidence>
<dbReference type="EMBL" id="LNOI01000001">
    <property type="protein sequence ID" value="KUY20615.1"/>
    <property type="molecule type" value="Genomic_DNA"/>
</dbReference>
<comment type="caution">
    <text evidence="3">The sequence shown here is derived from an EMBL/GenBank/DDBJ whole genome shotgun (WGS) entry which is preliminary data.</text>
</comment>
<dbReference type="InterPro" id="IPR019734">
    <property type="entry name" value="TPR_rpt"/>
</dbReference>
<feature type="transmembrane region" description="Helical" evidence="2">
    <location>
        <begin position="336"/>
        <end position="355"/>
    </location>
</feature>
<dbReference type="RefSeq" id="WP_059344325.1">
    <property type="nucleotide sequence ID" value="NZ_CP140570.1"/>
</dbReference>
<dbReference type="InterPro" id="IPR011990">
    <property type="entry name" value="TPR-like_helical_dom_sf"/>
</dbReference>
<name>A0ABD4DQ43_ELIMR</name>
<dbReference type="Proteomes" id="UP000064412">
    <property type="component" value="Unassembled WGS sequence"/>
</dbReference>
<evidence type="ECO:0000313" key="4">
    <source>
        <dbReference type="Proteomes" id="UP000064412"/>
    </source>
</evidence>
<dbReference type="SMART" id="SM00028">
    <property type="entry name" value="TPR"/>
    <property type="match status" value="3"/>
</dbReference>
<evidence type="ECO:0008006" key="5">
    <source>
        <dbReference type="Google" id="ProtNLM"/>
    </source>
</evidence>
<reference evidence="3 4" key="1">
    <citation type="submission" date="2015-11" db="EMBL/GenBank/DDBJ databases">
        <authorList>
            <person name="Nicholson A.C."/>
            <person name="Humrighouse B.W."/>
            <person name="Graziano J."/>
            <person name="Lasker B."/>
            <person name="Whitney A.M."/>
            <person name="Mcquiston J.R."/>
        </authorList>
    </citation>
    <scope>NUCLEOTIDE SEQUENCE [LARGE SCALE GENOMIC DNA]</scope>
    <source>
        <strain evidence="3 4">G4071</strain>
    </source>
</reference>
<dbReference type="InterPro" id="IPR016032">
    <property type="entry name" value="Sig_transdc_resp-reg_C-effctor"/>
</dbReference>
<sequence>MINNKVVHAVLGFFILFSCNSSSSEEQSQTFDIPLLEKNEELRRTSDHISITRLNKDYLEIARKNNYSEGKALCYINMANVNLSMGNYKNAQLLLKKAEFILSTSDNNIIKTRLYQDYALLSSMLRFYEHGLEYNAKAMYYVKKIKPSKVKNFLLARTYYDRGDLLNENKQHDSALVYLHKALQVKNKPLYESAIAKHHMRYTHNMDSASIYIQRTQDLLKTRSKKNAQYTFVYYTIGNYYDTLGEYPKAEAAYKKVLSVGAETNDSYYFFNQYVYKALANIYKKTGRAEEEHRYLHLYIAAKEDIDDQQHEVANLTVKNFISGITEGENERQKNYLVYIAVFISLIIAIGIYIYKKIQALKHRKELLANEKESLKYETELLKTKVYDKSFDEVIDLAKRNDSTFLTRFREVYPGFINKLLEINPDLENSELILCAMLKLNFSSKEISNYLFIQHKSAQQKKSRIRKRLNLPSDADLYLFFGDLN</sequence>
<feature type="repeat" description="TPR" evidence="1">
    <location>
        <begin position="156"/>
        <end position="189"/>
    </location>
</feature>
<keyword evidence="1" id="KW-0802">TPR repeat</keyword>
<accession>A0ABD4DQ43</accession>
<dbReference type="Pfam" id="PF13181">
    <property type="entry name" value="TPR_8"/>
    <property type="match status" value="2"/>
</dbReference>
<keyword evidence="2" id="KW-0472">Membrane</keyword>
<dbReference type="SUPFAM" id="SSF46894">
    <property type="entry name" value="C-terminal effector domain of the bipartite response regulators"/>
    <property type="match status" value="1"/>
</dbReference>
<keyword evidence="2" id="KW-1133">Transmembrane helix</keyword>
<dbReference type="PROSITE" id="PS51257">
    <property type="entry name" value="PROKAR_LIPOPROTEIN"/>
    <property type="match status" value="1"/>
</dbReference>
<evidence type="ECO:0000256" key="1">
    <source>
        <dbReference type="PROSITE-ProRule" id="PRU00339"/>
    </source>
</evidence>
<keyword evidence="2" id="KW-0812">Transmembrane</keyword>
<dbReference type="Gene3D" id="1.25.40.10">
    <property type="entry name" value="Tetratricopeptide repeat domain"/>
    <property type="match status" value="2"/>
</dbReference>
<gene>
    <name evidence="3" type="ORF">ATB95_06835</name>
</gene>
<dbReference type="PROSITE" id="PS50005">
    <property type="entry name" value="TPR"/>
    <property type="match status" value="2"/>
</dbReference>